<evidence type="ECO:0000256" key="2">
    <source>
        <dbReference type="SAM" id="MobiDB-lite"/>
    </source>
</evidence>
<gene>
    <name evidence="3" type="ORF">GJ744_004824</name>
</gene>
<reference evidence="3" key="1">
    <citation type="submission" date="2020-02" db="EMBL/GenBank/DDBJ databases">
        <authorList>
            <person name="Palmer J.M."/>
        </authorList>
    </citation>
    <scope>NUCLEOTIDE SEQUENCE</scope>
    <source>
        <strain evidence="3">EPUS1.4</strain>
        <tissue evidence="3">Thallus</tissue>
    </source>
</reference>
<organism evidence="3 4">
    <name type="scientific">Endocarpon pusillum</name>
    <dbReference type="NCBI Taxonomy" id="364733"/>
    <lineage>
        <taxon>Eukaryota</taxon>
        <taxon>Fungi</taxon>
        <taxon>Dikarya</taxon>
        <taxon>Ascomycota</taxon>
        <taxon>Pezizomycotina</taxon>
        <taxon>Eurotiomycetes</taxon>
        <taxon>Chaetothyriomycetidae</taxon>
        <taxon>Verrucariales</taxon>
        <taxon>Verrucariaceae</taxon>
        <taxon>Endocarpon</taxon>
    </lineage>
</organism>
<feature type="compositionally biased region" description="Basic and acidic residues" evidence="2">
    <location>
        <begin position="67"/>
        <end position="77"/>
    </location>
</feature>
<name>A0A8H7A7P8_9EURO</name>
<evidence type="ECO:0000256" key="1">
    <source>
        <dbReference type="SAM" id="Coils"/>
    </source>
</evidence>
<keyword evidence="1" id="KW-0175">Coiled coil</keyword>
<evidence type="ECO:0000313" key="3">
    <source>
        <dbReference type="EMBL" id="KAF7502919.1"/>
    </source>
</evidence>
<dbReference type="AlphaFoldDB" id="A0A8H7A7P8"/>
<dbReference type="Proteomes" id="UP000606974">
    <property type="component" value="Unassembled WGS sequence"/>
</dbReference>
<dbReference type="EMBL" id="JAACFV010000209">
    <property type="protein sequence ID" value="KAF7502919.1"/>
    <property type="molecule type" value="Genomic_DNA"/>
</dbReference>
<feature type="compositionally biased region" description="Polar residues" evidence="2">
    <location>
        <begin position="98"/>
        <end position="107"/>
    </location>
</feature>
<feature type="region of interest" description="Disordered" evidence="2">
    <location>
        <begin position="58"/>
        <end position="117"/>
    </location>
</feature>
<protein>
    <submittedName>
        <fullName evidence="3">Uncharacterized protein</fullName>
    </submittedName>
</protein>
<feature type="coiled-coil region" evidence="1">
    <location>
        <begin position="126"/>
        <end position="183"/>
    </location>
</feature>
<feature type="compositionally biased region" description="Basic and acidic residues" evidence="2">
    <location>
        <begin position="108"/>
        <end position="117"/>
    </location>
</feature>
<feature type="region of interest" description="Disordered" evidence="2">
    <location>
        <begin position="209"/>
        <end position="250"/>
    </location>
</feature>
<feature type="compositionally biased region" description="Low complexity" evidence="2">
    <location>
        <begin position="78"/>
        <end position="97"/>
    </location>
</feature>
<sequence>MPETAPIDPTTEEATLKEIALHSFCSAHNDESHVANAVREWQRVLTAERAALARIRRLQSEGVGNIDDSKDDNKDSDISPTDGSDSDGDNTTNTATSIGSDSNSEPSRSPETEKLREELARVRPEVQALRAQIERTTPELDELRQQLARAIPEAEFQDLREQLERATLESEQVRVENEQIRRESAQFVLHNRRLRQTLDVVRRVSAGLDAEPEVEEGQSEPLGAQAEQSAEPDIRSEEAELSSGAFPSAG</sequence>
<comment type="caution">
    <text evidence="3">The sequence shown here is derived from an EMBL/GenBank/DDBJ whole genome shotgun (WGS) entry which is preliminary data.</text>
</comment>
<evidence type="ECO:0000313" key="4">
    <source>
        <dbReference type="Proteomes" id="UP000606974"/>
    </source>
</evidence>
<keyword evidence="4" id="KW-1185">Reference proteome</keyword>
<accession>A0A8H7A7P8</accession>
<proteinExistence type="predicted"/>